<dbReference type="NCBIfam" id="TIGR02532">
    <property type="entry name" value="IV_pilin_GFxxxE"/>
    <property type="match status" value="1"/>
</dbReference>
<dbReference type="EMBL" id="OCND01000017">
    <property type="protein sequence ID" value="SOD57768.1"/>
    <property type="molecule type" value="Genomic_DNA"/>
</dbReference>
<evidence type="ECO:0000256" key="1">
    <source>
        <dbReference type="ARBA" id="ARBA00004377"/>
    </source>
</evidence>
<dbReference type="InterPro" id="IPR045584">
    <property type="entry name" value="Pilin-like"/>
</dbReference>
<dbReference type="GO" id="GO:0015627">
    <property type="term" value="C:type II protein secretion system complex"/>
    <property type="evidence" value="ECO:0007669"/>
    <property type="project" value="InterPro"/>
</dbReference>
<dbReference type="PROSITE" id="PS00409">
    <property type="entry name" value="PROKAR_NTER_METHYL"/>
    <property type="match status" value="1"/>
</dbReference>
<evidence type="ECO:0000313" key="13">
    <source>
        <dbReference type="EMBL" id="SOD57768.1"/>
    </source>
</evidence>
<dbReference type="InterPro" id="IPR022346">
    <property type="entry name" value="T2SS_GspH"/>
</dbReference>
<keyword evidence="8 11" id="KW-0472">Membrane</keyword>
<sequence>MSRKLTGTGTLRHAAPAGRARGFSLIEAMIAMAVMVLLAGMALPAYQHLVQRQRVDAAMHLLTAYMASARLTAVNLRTITVVCPSNGQGGCRLDGDWSDGWLMFLDKDGNRQPDDPRDILRDERAPVHPSLRIVSGSGRPQLRYLPDGRSSGSNLTVRLCQDDALLGSVIVNNAGRVRSARPERSQPCGS</sequence>
<feature type="domain" description="General secretion pathway GspH" evidence="12">
    <location>
        <begin position="61"/>
        <end position="175"/>
    </location>
</feature>
<keyword evidence="3" id="KW-1003">Cell membrane</keyword>
<evidence type="ECO:0000256" key="10">
    <source>
        <dbReference type="ARBA" id="ARBA00030775"/>
    </source>
</evidence>
<evidence type="ECO:0000256" key="6">
    <source>
        <dbReference type="ARBA" id="ARBA00022692"/>
    </source>
</evidence>
<protein>
    <recommendedName>
        <fullName evidence="2">Type II secretion system protein H</fullName>
    </recommendedName>
    <alternativeName>
        <fullName evidence="10">General secretion pathway protein H</fullName>
    </alternativeName>
</protein>
<gene>
    <name evidence="13" type="ORF">SAMN06296416_1175</name>
</gene>
<comment type="subcellular location">
    <subcellularLocation>
        <location evidence="1">Cell inner membrane</location>
        <topology evidence="1">Single-pass membrane protein</topology>
    </subcellularLocation>
</comment>
<evidence type="ECO:0000259" key="12">
    <source>
        <dbReference type="Pfam" id="PF12019"/>
    </source>
</evidence>
<dbReference type="GO" id="GO:0015628">
    <property type="term" value="P:protein secretion by the type II secretion system"/>
    <property type="evidence" value="ECO:0007669"/>
    <property type="project" value="InterPro"/>
</dbReference>
<evidence type="ECO:0000256" key="8">
    <source>
        <dbReference type="ARBA" id="ARBA00023136"/>
    </source>
</evidence>
<dbReference type="Pfam" id="PF07963">
    <property type="entry name" value="N_methyl"/>
    <property type="match status" value="1"/>
</dbReference>
<reference evidence="13 14" key="1">
    <citation type="submission" date="2017-09" db="EMBL/GenBank/DDBJ databases">
        <authorList>
            <person name="Ehlers B."/>
            <person name="Leendertz F.H."/>
        </authorList>
    </citation>
    <scope>NUCLEOTIDE SEQUENCE [LARGE SCALE GENOMIC DNA]</scope>
    <source>
        <strain evidence="13 14">CGMCC 1.10978</strain>
    </source>
</reference>
<keyword evidence="5" id="KW-0997">Cell inner membrane</keyword>
<evidence type="ECO:0000313" key="14">
    <source>
        <dbReference type="Proteomes" id="UP000219374"/>
    </source>
</evidence>
<dbReference type="GO" id="GO:0005886">
    <property type="term" value="C:plasma membrane"/>
    <property type="evidence" value="ECO:0007669"/>
    <property type="project" value="UniProtKB-SubCell"/>
</dbReference>
<keyword evidence="7 11" id="KW-1133">Transmembrane helix</keyword>
<dbReference type="SUPFAM" id="SSF54523">
    <property type="entry name" value="Pili subunits"/>
    <property type="match status" value="1"/>
</dbReference>
<organism evidence="13 14">
    <name type="scientific">Pseudoxanthomonas wuyuanensis</name>
    <dbReference type="NCBI Taxonomy" id="1073196"/>
    <lineage>
        <taxon>Bacteria</taxon>
        <taxon>Pseudomonadati</taxon>
        <taxon>Pseudomonadota</taxon>
        <taxon>Gammaproteobacteria</taxon>
        <taxon>Lysobacterales</taxon>
        <taxon>Lysobacteraceae</taxon>
        <taxon>Pseudoxanthomonas</taxon>
    </lineage>
</organism>
<comment type="similarity">
    <text evidence="9">Belongs to the GSP H family.</text>
</comment>
<feature type="transmembrane region" description="Helical" evidence="11">
    <location>
        <begin position="21"/>
        <end position="46"/>
    </location>
</feature>
<dbReference type="RefSeq" id="WP_097123706.1">
    <property type="nucleotide sequence ID" value="NZ_OCND01000017.1"/>
</dbReference>
<keyword evidence="6 11" id="KW-0812">Transmembrane</keyword>
<proteinExistence type="inferred from homology"/>
<evidence type="ECO:0000256" key="5">
    <source>
        <dbReference type="ARBA" id="ARBA00022519"/>
    </source>
</evidence>
<evidence type="ECO:0000256" key="7">
    <source>
        <dbReference type="ARBA" id="ARBA00022989"/>
    </source>
</evidence>
<evidence type="ECO:0000256" key="4">
    <source>
        <dbReference type="ARBA" id="ARBA00022481"/>
    </source>
</evidence>
<evidence type="ECO:0000256" key="3">
    <source>
        <dbReference type="ARBA" id="ARBA00022475"/>
    </source>
</evidence>
<evidence type="ECO:0000256" key="9">
    <source>
        <dbReference type="ARBA" id="ARBA00025772"/>
    </source>
</evidence>
<name>A0A286DGI0_9GAMM</name>
<evidence type="ECO:0000256" key="2">
    <source>
        <dbReference type="ARBA" id="ARBA00021549"/>
    </source>
</evidence>
<evidence type="ECO:0000256" key="11">
    <source>
        <dbReference type="SAM" id="Phobius"/>
    </source>
</evidence>
<accession>A0A286DGI0</accession>
<dbReference type="AlphaFoldDB" id="A0A286DGI0"/>
<dbReference type="Proteomes" id="UP000219374">
    <property type="component" value="Unassembled WGS sequence"/>
</dbReference>
<dbReference type="Pfam" id="PF12019">
    <property type="entry name" value="GspH"/>
    <property type="match status" value="1"/>
</dbReference>
<keyword evidence="14" id="KW-1185">Reference proteome</keyword>
<dbReference type="InterPro" id="IPR012902">
    <property type="entry name" value="N_methyl_site"/>
</dbReference>
<dbReference type="OrthoDB" id="2313614at2"/>
<dbReference type="Gene3D" id="3.55.40.10">
    <property type="entry name" value="minor pseudopilin epsh domain"/>
    <property type="match status" value="1"/>
</dbReference>
<keyword evidence="4" id="KW-0488">Methylation</keyword>